<feature type="region of interest" description="Disordered" evidence="1">
    <location>
        <begin position="28"/>
        <end position="47"/>
    </location>
</feature>
<feature type="chain" id="PRO_5007842897" evidence="2">
    <location>
        <begin position="20"/>
        <end position="261"/>
    </location>
</feature>
<dbReference type="EMBL" id="JYNV01000145">
    <property type="protein sequence ID" value="KZM24976.1"/>
    <property type="molecule type" value="Genomic_DNA"/>
</dbReference>
<comment type="caution">
    <text evidence="3">The sequence shown here is derived from an EMBL/GenBank/DDBJ whole genome shotgun (WGS) entry which is preliminary data.</text>
</comment>
<sequence>MLHLFKLLALLSLTTLILALPTGPPPLSTSATLKHQPNHPNSAPPRKSLTVALSTTKLEATKRPPQSKCILICTHAHCDLLCANPHTTTSLPVSTSSANPTITNTTSTSSTASTNINTNITTTVPQPAHLTISSLSSGMDAVILDPRSQTGQMQRCAWTCSAATGVCEEKKCWAAEDVEGAEGAEGTGAEHVDEGETDGQGKGGGGGGGGGGECEVLDTEGAGRVVICFLPSEEGDGKAIDDRQCTLFWRGGMPRLVCRWE</sequence>
<feature type="compositionally biased region" description="Low complexity" evidence="1">
    <location>
        <begin position="94"/>
        <end position="111"/>
    </location>
</feature>
<dbReference type="Proteomes" id="UP000076837">
    <property type="component" value="Unassembled WGS sequence"/>
</dbReference>
<keyword evidence="2" id="KW-0732">Signal</keyword>
<keyword evidence="4" id="KW-1185">Reference proteome</keyword>
<feature type="compositionally biased region" description="Gly residues" evidence="1">
    <location>
        <begin position="198"/>
        <end position="213"/>
    </location>
</feature>
<feature type="region of interest" description="Disordered" evidence="1">
    <location>
        <begin position="183"/>
        <end position="215"/>
    </location>
</feature>
<evidence type="ECO:0000256" key="1">
    <source>
        <dbReference type="SAM" id="MobiDB-lite"/>
    </source>
</evidence>
<name>A0A163GRD6_DIDRA</name>
<feature type="compositionally biased region" description="Polar residues" evidence="1">
    <location>
        <begin position="28"/>
        <end position="41"/>
    </location>
</feature>
<dbReference type="AlphaFoldDB" id="A0A163GRD6"/>
<gene>
    <name evidence="3" type="ORF">ST47_g3860</name>
</gene>
<proteinExistence type="predicted"/>
<feature type="region of interest" description="Disordered" evidence="1">
    <location>
        <begin position="92"/>
        <end position="111"/>
    </location>
</feature>
<reference evidence="3 4" key="1">
    <citation type="journal article" date="2016" name="Sci. Rep.">
        <title>Draft genome sequencing and secretome analysis of fungal phytopathogen Ascochyta rabiei provides insight into the necrotrophic effector repertoire.</title>
        <authorList>
            <person name="Verma S."/>
            <person name="Gazara R.K."/>
            <person name="Nizam S."/>
            <person name="Parween S."/>
            <person name="Chattopadhyay D."/>
            <person name="Verma P.K."/>
        </authorList>
    </citation>
    <scope>NUCLEOTIDE SEQUENCE [LARGE SCALE GENOMIC DNA]</scope>
    <source>
        <strain evidence="3 4">ArDII</strain>
    </source>
</reference>
<protein>
    <submittedName>
        <fullName evidence="3">Uncharacterized protein</fullName>
    </submittedName>
</protein>
<evidence type="ECO:0000256" key="2">
    <source>
        <dbReference type="SAM" id="SignalP"/>
    </source>
</evidence>
<accession>A0A163GRD6</accession>
<feature type="signal peptide" evidence="2">
    <location>
        <begin position="1"/>
        <end position="19"/>
    </location>
</feature>
<organism evidence="3 4">
    <name type="scientific">Didymella rabiei</name>
    <name type="common">Chickpea ascochyta blight fungus</name>
    <name type="synonym">Mycosphaerella rabiei</name>
    <dbReference type="NCBI Taxonomy" id="5454"/>
    <lineage>
        <taxon>Eukaryota</taxon>
        <taxon>Fungi</taxon>
        <taxon>Dikarya</taxon>
        <taxon>Ascomycota</taxon>
        <taxon>Pezizomycotina</taxon>
        <taxon>Dothideomycetes</taxon>
        <taxon>Pleosporomycetidae</taxon>
        <taxon>Pleosporales</taxon>
        <taxon>Pleosporineae</taxon>
        <taxon>Didymellaceae</taxon>
        <taxon>Ascochyta</taxon>
    </lineage>
</organism>
<evidence type="ECO:0000313" key="3">
    <source>
        <dbReference type="EMBL" id="KZM24976.1"/>
    </source>
</evidence>
<evidence type="ECO:0000313" key="4">
    <source>
        <dbReference type="Proteomes" id="UP000076837"/>
    </source>
</evidence>